<keyword evidence="1" id="KW-0472">Membrane</keyword>
<protein>
    <submittedName>
        <fullName evidence="2">Uncharacterized protein</fullName>
    </submittedName>
</protein>
<comment type="caution">
    <text evidence="2">The sequence shown here is derived from an EMBL/GenBank/DDBJ whole genome shotgun (WGS) entry which is preliminary data.</text>
</comment>
<sequence length="102" mass="11487">MSDRVMPLVAFMRREKALSAAGLGVFLFLLGYFCGHLDERMHFALDLLALIAFGAATFFERQAAPRMVWILLLVASVVFAQMDFRLSGHLTQTRSQSAFESR</sequence>
<accession>A0A060QFH2</accession>
<feature type="transmembrane region" description="Helical" evidence="1">
    <location>
        <begin position="66"/>
        <end position="84"/>
    </location>
</feature>
<dbReference type="Proteomes" id="UP000027583">
    <property type="component" value="Unassembled WGS sequence"/>
</dbReference>
<feature type="transmembrane region" description="Helical" evidence="1">
    <location>
        <begin position="41"/>
        <end position="59"/>
    </location>
</feature>
<organism evidence="2 3">
    <name type="scientific">Asaia bogorensis</name>
    <dbReference type="NCBI Taxonomy" id="91915"/>
    <lineage>
        <taxon>Bacteria</taxon>
        <taxon>Pseudomonadati</taxon>
        <taxon>Pseudomonadota</taxon>
        <taxon>Alphaproteobacteria</taxon>
        <taxon>Acetobacterales</taxon>
        <taxon>Acetobacteraceae</taxon>
        <taxon>Asaia</taxon>
    </lineage>
</organism>
<evidence type="ECO:0000313" key="3">
    <source>
        <dbReference type="Proteomes" id="UP000027583"/>
    </source>
</evidence>
<dbReference type="AlphaFoldDB" id="A0A060QFH2"/>
<reference evidence="2 3" key="2">
    <citation type="journal article" date="2014" name="PLoS ONE">
        <title>Evolution of mitochondria reconstructed from the energy metabolism of living bacteria.</title>
        <authorList>
            <person name="Degli Esposti M."/>
            <person name="Chouaia B."/>
            <person name="Comandatore F."/>
            <person name="Crotti E."/>
            <person name="Sassera D."/>
            <person name="Lievens P.M."/>
            <person name="Daffonchio D."/>
            <person name="Bandi C."/>
        </authorList>
    </citation>
    <scope>NUCLEOTIDE SEQUENCE [LARGE SCALE GENOMIC DNA]</scope>
    <source>
        <strain evidence="2 3">SF2.1</strain>
    </source>
</reference>
<gene>
    <name evidence="2" type="ORF">ASAP_1834</name>
</gene>
<evidence type="ECO:0000313" key="2">
    <source>
        <dbReference type="EMBL" id="CDG39879.1"/>
    </source>
</evidence>
<proteinExistence type="predicted"/>
<keyword evidence="1" id="KW-1133">Transmembrane helix</keyword>
<keyword evidence="1" id="KW-0812">Transmembrane</keyword>
<reference evidence="2 3" key="1">
    <citation type="journal article" date="2014" name="Genome Biol. Evol.">
        <title>Acetic acid bacteria genomes reveal functional traits for adaptation to life in insect guts.</title>
        <authorList>
            <person name="Chouaia B."/>
            <person name="Gaiarsa S."/>
            <person name="Crotti E."/>
            <person name="Comandatore F."/>
            <person name="Degli Esposti M."/>
            <person name="Ricci I."/>
            <person name="Alma A."/>
            <person name="Favia G."/>
            <person name="Bandi C."/>
            <person name="Daffonchio D."/>
        </authorList>
    </citation>
    <scope>NUCLEOTIDE SEQUENCE [LARGE SCALE GENOMIC DNA]</scope>
    <source>
        <strain evidence="2 3">SF2.1</strain>
    </source>
</reference>
<name>A0A060QFH2_9PROT</name>
<dbReference type="EMBL" id="CBLX010000013">
    <property type="protein sequence ID" value="CDG39879.1"/>
    <property type="molecule type" value="Genomic_DNA"/>
</dbReference>
<evidence type="ECO:0000256" key="1">
    <source>
        <dbReference type="SAM" id="Phobius"/>
    </source>
</evidence>